<feature type="transmembrane region" description="Helical" evidence="1">
    <location>
        <begin position="404"/>
        <end position="423"/>
    </location>
</feature>
<dbReference type="OrthoDB" id="9813718at2"/>
<evidence type="ECO:0000313" key="4">
    <source>
        <dbReference type="EMBL" id="TRW14328.1"/>
    </source>
</evidence>
<dbReference type="Proteomes" id="UP000317894">
    <property type="component" value="Unassembled WGS sequence"/>
</dbReference>
<dbReference type="AlphaFoldDB" id="A0A552U7Y5"/>
<dbReference type="PANTHER" id="PTHR39084:SF1">
    <property type="entry name" value="DUF4010 DOMAIN-CONTAINING PROTEIN"/>
    <property type="match status" value="1"/>
</dbReference>
<reference evidence="4 5" key="1">
    <citation type="submission" date="2019-07" db="EMBL/GenBank/DDBJ databases">
        <title>Novel species isolated from glacier.</title>
        <authorList>
            <person name="Liu Q."/>
            <person name="Xin Y.-H."/>
        </authorList>
    </citation>
    <scope>NUCLEOTIDE SEQUENCE [LARGE SCALE GENOMIC DNA]</scope>
    <source>
        <strain evidence="4 5">LB1R16</strain>
    </source>
</reference>
<feature type="transmembrane region" description="Helical" evidence="1">
    <location>
        <begin position="212"/>
        <end position="230"/>
    </location>
</feature>
<dbReference type="PANTHER" id="PTHR39084">
    <property type="entry name" value="MEMBRANE PROTEIN-RELATED"/>
    <property type="match status" value="1"/>
</dbReference>
<gene>
    <name evidence="4" type="ORF">FMM06_11485</name>
</gene>
<feature type="transmembrane region" description="Helical" evidence="1">
    <location>
        <begin position="12"/>
        <end position="30"/>
    </location>
</feature>
<feature type="transmembrane region" description="Helical" evidence="1">
    <location>
        <begin position="236"/>
        <end position="255"/>
    </location>
</feature>
<feature type="transmembrane region" description="Helical" evidence="1">
    <location>
        <begin position="96"/>
        <end position="113"/>
    </location>
</feature>
<accession>A0A552U7Y5</accession>
<keyword evidence="5" id="KW-1185">Reference proteome</keyword>
<comment type="caution">
    <text evidence="4">The sequence shown here is derived from an EMBL/GenBank/DDBJ whole genome shotgun (WGS) entry which is preliminary data.</text>
</comment>
<evidence type="ECO:0000259" key="3">
    <source>
        <dbReference type="Pfam" id="PF13194"/>
    </source>
</evidence>
<dbReference type="InterPro" id="IPR025105">
    <property type="entry name" value="DUF4010"/>
</dbReference>
<dbReference type="Pfam" id="PF13194">
    <property type="entry name" value="DUF4010"/>
    <property type="match status" value="1"/>
</dbReference>
<dbReference type="EMBL" id="VJWA01000002">
    <property type="protein sequence ID" value="TRW14328.1"/>
    <property type="molecule type" value="Genomic_DNA"/>
</dbReference>
<sequence length="424" mass="42237">MASATILLSDVRGLAVALGIGLLVGIERGWQSRDERRGSRVAGLRTFALLGFGGGIAAVLAAHGAAAVAAVLVAGATVALLIGYRADARRDGQVSATEAIAALLTIGCGYLAASGMPVVGAGVAAVMVCVLALRTELHRLVAGFDDTEIKGIARLSVLTLVVLPLLPDRGFGPYAAWNPHQIWLVVVVVSALSLLGYVAVRRLGAARGTLAAAAAGATVSSTAVTAALARQLAGDAGSGALVTAGIAVASAVMLARTLIMTALFAPFALLSLATVIGPAMLVSAGWAFVVIRRCEAPGEAVALPVGNPFDLRPALILAGLVAALALVSRAALARFGDAGLAVALAITGAMDVDSAILTMHGLPAGSVGGRLAGLILVGPILANTLVKAGLTVSIGGWRHGWRAALPLVASAAVGLAALALLWFA</sequence>
<keyword evidence="1" id="KW-1133">Transmembrane helix</keyword>
<evidence type="ECO:0000256" key="1">
    <source>
        <dbReference type="SAM" id="Phobius"/>
    </source>
</evidence>
<feature type="transmembrane region" description="Helical" evidence="1">
    <location>
        <begin position="371"/>
        <end position="392"/>
    </location>
</feature>
<feature type="transmembrane region" description="Helical" evidence="1">
    <location>
        <begin position="66"/>
        <end position="84"/>
    </location>
</feature>
<feature type="transmembrane region" description="Helical" evidence="1">
    <location>
        <begin position="339"/>
        <end position="359"/>
    </location>
</feature>
<keyword evidence="1" id="KW-0812">Transmembrane</keyword>
<feature type="domain" description="DUF4010" evidence="3">
    <location>
        <begin position="187"/>
        <end position="395"/>
    </location>
</feature>
<evidence type="ECO:0000313" key="5">
    <source>
        <dbReference type="Proteomes" id="UP000317894"/>
    </source>
</evidence>
<keyword evidence="1" id="KW-0472">Membrane</keyword>
<feature type="domain" description="MgtC/SapB/SrpB/YhiD N-terminal" evidence="2">
    <location>
        <begin position="14"/>
        <end position="139"/>
    </location>
</feature>
<evidence type="ECO:0000259" key="2">
    <source>
        <dbReference type="Pfam" id="PF02308"/>
    </source>
</evidence>
<feature type="transmembrane region" description="Helical" evidence="1">
    <location>
        <begin position="182"/>
        <end position="200"/>
    </location>
</feature>
<feature type="transmembrane region" description="Helical" evidence="1">
    <location>
        <begin position="267"/>
        <end position="291"/>
    </location>
</feature>
<dbReference type="InterPro" id="IPR049177">
    <property type="entry name" value="MgtC_SapB_SrpB_YhiD_N"/>
</dbReference>
<organism evidence="4 5">
    <name type="scientific">Glacieibacterium frigidum</name>
    <dbReference type="NCBI Taxonomy" id="2593303"/>
    <lineage>
        <taxon>Bacteria</taxon>
        <taxon>Pseudomonadati</taxon>
        <taxon>Pseudomonadota</taxon>
        <taxon>Alphaproteobacteria</taxon>
        <taxon>Sphingomonadales</taxon>
        <taxon>Sphingosinicellaceae</taxon>
        <taxon>Glacieibacterium</taxon>
    </lineage>
</organism>
<protein>
    <submittedName>
        <fullName evidence="4">MgtC/SapB family protein</fullName>
    </submittedName>
</protein>
<dbReference type="Pfam" id="PF02308">
    <property type="entry name" value="MgtC"/>
    <property type="match status" value="1"/>
</dbReference>
<feature type="transmembrane region" description="Helical" evidence="1">
    <location>
        <begin position="311"/>
        <end position="332"/>
    </location>
</feature>
<proteinExistence type="predicted"/>
<feature type="transmembrane region" description="Helical" evidence="1">
    <location>
        <begin position="42"/>
        <end position="60"/>
    </location>
</feature>
<name>A0A552U7Y5_9SPHN</name>